<dbReference type="EMBL" id="LAZR01068397">
    <property type="protein sequence ID" value="KKK49710.1"/>
    <property type="molecule type" value="Genomic_DNA"/>
</dbReference>
<gene>
    <name evidence="1" type="ORF">LCGC14_3132320</name>
</gene>
<name>A0A0F8WN62_9ZZZZ</name>
<evidence type="ECO:0000313" key="1">
    <source>
        <dbReference type="EMBL" id="KKK49710.1"/>
    </source>
</evidence>
<protein>
    <submittedName>
        <fullName evidence="1">Uncharacterized protein</fullName>
    </submittedName>
</protein>
<sequence length="66" mass="7248">MNLASEVIIFREESAEPVMMTLVDPCSRTELYALLRASLGRPPDKLTIDGHGVAVARYLCAQEAVE</sequence>
<proteinExistence type="predicted"/>
<comment type="caution">
    <text evidence="1">The sequence shown here is derived from an EMBL/GenBank/DDBJ whole genome shotgun (WGS) entry which is preliminary data.</text>
</comment>
<accession>A0A0F8WN62</accession>
<reference evidence="1" key="1">
    <citation type="journal article" date="2015" name="Nature">
        <title>Complex archaea that bridge the gap between prokaryotes and eukaryotes.</title>
        <authorList>
            <person name="Spang A."/>
            <person name="Saw J.H."/>
            <person name="Jorgensen S.L."/>
            <person name="Zaremba-Niedzwiedzka K."/>
            <person name="Martijn J."/>
            <person name="Lind A.E."/>
            <person name="van Eijk R."/>
            <person name="Schleper C."/>
            <person name="Guy L."/>
            <person name="Ettema T.J."/>
        </authorList>
    </citation>
    <scope>NUCLEOTIDE SEQUENCE</scope>
</reference>
<organism evidence="1">
    <name type="scientific">marine sediment metagenome</name>
    <dbReference type="NCBI Taxonomy" id="412755"/>
    <lineage>
        <taxon>unclassified sequences</taxon>
        <taxon>metagenomes</taxon>
        <taxon>ecological metagenomes</taxon>
    </lineage>
</organism>
<dbReference type="AlphaFoldDB" id="A0A0F8WN62"/>